<evidence type="ECO:0000256" key="5">
    <source>
        <dbReference type="ARBA" id="ARBA00022777"/>
    </source>
</evidence>
<evidence type="ECO:0000256" key="2">
    <source>
        <dbReference type="ARBA" id="ARBA00011903"/>
    </source>
</evidence>
<sequence length="483" mass="53991">MRDYENEVKDIYDDAAVINISSIIDDIWRCLSRYWLSMLLVILSSAALVLSVAGFIYYPEYKAAVTYMVNKTQDSSQNILMAKYLGTAFEETLTASGCGQDIANALGVDSLDSIPAEITGYYVEGINMITIEAVSDHYSVSQSVAETIKEVYPSYASDVVGNVDLKEVKNPMNEKEPMTPYHAVYYGLIGGVLGVFACVLFVVFYTASQKTVRSAEDIRRITNIPCLTQLPTILMKARSRRRNEMIFGKSRVDNEFQDLLNVVGFKLEHKKRDEESKVFLVTSSGRNEGTTTIATGLARALASIGRKVVLMDMNLHQKSNPDNYLVMQVNEAGIANYLAGDIEVKDILKEVDKNFFMIPSGTAREAIDKLLTKGDIPKLLQYLKEEESFDYIIIDSPPVTLMNDGVIIGGYVDETIYVMKQGQSKMRSVEEGIDTLQSSGINILGYILNFAESGITGNGKYGKYSKYGYSKYDEYVDYENERY</sequence>
<dbReference type="Pfam" id="PF13614">
    <property type="entry name" value="AAA_31"/>
    <property type="match status" value="1"/>
</dbReference>
<feature type="transmembrane region" description="Helical" evidence="9">
    <location>
        <begin position="183"/>
        <end position="205"/>
    </location>
</feature>
<keyword evidence="9" id="KW-0472">Membrane</keyword>
<accession>A0A4U8Q3X7</accession>
<dbReference type="RefSeq" id="WP_138003327.1">
    <property type="nucleotide sequence ID" value="NZ_QGQD01000069.1"/>
</dbReference>
<dbReference type="Gene3D" id="3.40.50.300">
    <property type="entry name" value="P-loop containing nucleotide triphosphate hydrolases"/>
    <property type="match status" value="1"/>
</dbReference>
<organism evidence="11 12">
    <name type="scientific">Robinsoniella peoriensis</name>
    <dbReference type="NCBI Taxonomy" id="180332"/>
    <lineage>
        <taxon>Bacteria</taxon>
        <taxon>Bacillati</taxon>
        <taxon>Bacillota</taxon>
        <taxon>Clostridia</taxon>
        <taxon>Lachnospirales</taxon>
        <taxon>Lachnospiraceae</taxon>
        <taxon>Robinsoniella</taxon>
    </lineage>
</organism>
<dbReference type="CDD" id="cd05387">
    <property type="entry name" value="BY-kinase"/>
    <property type="match status" value="1"/>
</dbReference>
<evidence type="ECO:0000256" key="6">
    <source>
        <dbReference type="ARBA" id="ARBA00022840"/>
    </source>
</evidence>
<comment type="catalytic activity">
    <reaction evidence="8">
        <text>L-tyrosyl-[protein] + ATP = O-phospho-L-tyrosyl-[protein] + ADP + H(+)</text>
        <dbReference type="Rhea" id="RHEA:10596"/>
        <dbReference type="Rhea" id="RHEA-COMP:10136"/>
        <dbReference type="Rhea" id="RHEA-COMP:20101"/>
        <dbReference type="ChEBI" id="CHEBI:15378"/>
        <dbReference type="ChEBI" id="CHEBI:30616"/>
        <dbReference type="ChEBI" id="CHEBI:46858"/>
        <dbReference type="ChEBI" id="CHEBI:61978"/>
        <dbReference type="ChEBI" id="CHEBI:456216"/>
        <dbReference type="EC" id="2.7.10.2"/>
    </reaction>
</comment>
<evidence type="ECO:0000313" key="12">
    <source>
        <dbReference type="Proteomes" id="UP000306509"/>
    </source>
</evidence>
<keyword evidence="3 11" id="KW-0808">Transferase</keyword>
<evidence type="ECO:0000256" key="4">
    <source>
        <dbReference type="ARBA" id="ARBA00022741"/>
    </source>
</evidence>
<comment type="caution">
    <text evidence="11">The sequence shown here is derived from an EMBL/GenBank/DDBJ whole genome shotgun (WGS) entry which is preliminary data.</text>
</comment>
<dbReference type="InterPro" id="IPR050445">
    <property type="entry name" value="Bact_polysacc_biosynth/exp"/>
</dbReference>
<dbReference type="EMBL" id="QGQD01000069">
    <property type="protein sequence ID" value="TLC99501.1"/>
    <property type="molecule type" value="Genomic_DNA"/>
</dbReference>
<dbReference type="GO" id="GO:0004713">
    <property type="term" value="F:protein tyrosine kinase activity"/>
    <property type="evidence" value="ECO:0007669"/>
    <property type="project" value="TreeGrafter"/>
</dbReference>
<evidence type="ECO:0000256" key="9">
    <source>
        <dbReference type="SAM" id="Phobius"/>
    </source>
</evidence>
<evidence type="ECO:0000313" key="11">
    <source>
        <dbReference type="EMBL" id="TLC99501.1"/>
    </source>
</evidence>
<keyword evidence="7" id="KW-0829">Tyrosine-protein kinase</keyword>
<dbReference type="STRING" id="180332.GCA_000797495_01119"/>
<evidence type="ECO:0000256" key="7">
    <source>
        <dbReference type="ARBA" id="ARBA00023137"/>
    </source>
</evidence>
<dbReference type="PANTHER" id="PTHR32309">
    <property type="entry name" value="TYROSINE-PROTEIN KINASE"/>
    <property type="match status" value="1"/>
</dbReference>
<dbReference type="AlphaFoldDB" id="A0A4U8Q3X7"/>
<gene>
    <name evidence="11" type="primary">etk</name>
    <name evidence="11" type="ORF">DSM106044_03704</name>
</gene>
<protein>
    <recommendedName>
        <fullName evidence="2">non-specific protein-tyrosine kinase</fullName>
        <ecNumber evidence="2">2.7.10.2</ecNumber>
    </recommendedName>
</protein>
<dbReference type="InterPro" id="IPR025669">
    <property type="entry name" value="AAA_dom"/>
</dbReference>
<dbReference type="EC" id="2.7.10.2" evidence="2"/>
<keyword evidence="9" id="KW-1133">Transmembrane helix</keyword>
<evidence type="ECO:0000256" key="1">
    <source>
        <dbReference type="ARBA" id="ARBA00007316"/>
    </source>
</evidence>
<feature type="transmembrane region" description="Helical" evidence="9">
    <location>
        <begin position="34"/>
        <end position="58"/>
    </location>
</feature>
<keyword evidence="5 11" id="KW-0418">Kinase</keyword>
<dbReference type="InterPro" id="IPR027417">
    <property type="entry name" value="P-loop_NTPase"/>
</dbReference>
<proteinExistence type="inferred from homology"/>
<evidence type="ECO:0000256" key="3">
    <source>
        <dbReference type="ARBA" id="ARBA00022679"/>
    </source>
</evidence>
<name>A0A4U8Q3X7_9FIRM</name>
<dbReference type="Proteomes" id="UP000306509">
    <property type="component" value="Unassembled WGS sequence"/>
</dbReference>
<dbReference type="GO" id="GO:0005886">
    <property type="term" value="C:plasma membrane"/>
    <property type="evidence" value="ECO:0007669"/>
    <property type="project" value="TreeGrafter"/>
</dbReference>
<keyword evidence="4" id="KW-0547">Nucleotide-binding</keyword>
<evidence type="ECO:0000256" key="8">
    <source>
        <dbReference type="ARBA" id="ARBA00051245"/>
    </source>
</evidence>
<dbReference type="SUPFAM" id="SSF52540">
    <property type="entry name" value="P-loop containing nucleoside triphosphate hydrolases"/>
    <property type="match status" value="1"/>
</dbReference>
<keyword evidence="6" id="KW-0067">ATP-binding</keyword>
<comment type="similarity">
    <text evidence="1">Belongs to the CpsD/CapB family.</text>
</comment>
<keyword evidence="9" id="KW-0812">Transmembrane</keyword>
<reference evidence="11 12" key="1">
    <citation type="journal article" date="2019" name="Anaerobe">
        <title>Detection of Robinsoniella peoriensis in multiple bone samples of a trauma patient.</title>
        <authorList>
            <person name="Schrottner P."/>
            <person name="Hartwich K."/>
            <person name="Bunk B."/>
            <person name="Schober I."/>
            <person name="Helbig S."/>
            <person name="Rudolph W.W."/>
            <person name="Gunzer F."/>
        </authorList>
    </citation>
    <scope>NUCLEOTIDE SEQUENCE [LARGE SCALE GENOMIC DNA]</scope>
    <source>
        <strain evidence="11 12">DSM 106044</strain>
    </source>
</reference>
<keyword evidence="12" id="KW-1185">Reference proteome</keyword>
<dbReference type="InterPro" id="IPR005702">
    <property type="entry name" value="Wzc-like_C"/>
</dbReference>
<evidence type="ECO:0000259" key="10">
    <source>
        <dbReference type="Pfam" id="PF13614"/>
    </source>
</evidence>
<feature type="domain" description="AAA" evidence="10">
    <location>
        <begin position="289"/>
        <end position="399"/>
    </location>
</feature>
<dbReference type="PANTHER" id="PTHR32309:SF13">
    <property type="entry name" value="FERRIC ENTEROBACTIN TRANSPORT PROTEIN FEPE"/>
    <property type="match status" value="1"/>
</dbReference>